<reference evidence="1" key="2">
    <citation type="submission" date="2014-05" db="EMBL/GenBank/DDBJ databases">
        <title>The genome and life-stage specific transcriptomes of Globodera pallida elucidate key aspects of plant parasitism by a cyst nematode.</title>
        <authorList>
            <person name="Cotton J.A."/>
            <person name="Lilley C.J."/>
            <person name="Jones L.M."/>
            <person name="Kikuchi T."/>
            <person name="Reid A.J."/>
            <person name="Thorpe P."/>
            <person name="Tsai I.J."/>
            <person name="Beasley H."/>
            <person name="Blok V."/>
            <person name="Cock P.J.A."/>
            <person name="Van den Akker S.E."/>
            <person name="Holroyd N."/>
            <person name="Hunt M."/>
            <person name="Mantelin S."/>
            <person name="Naghra H."/>
            <person name="Pain A."/>
            <person name="Palomares-Rius J.E."/>
            <person name="Zarowiecki M."/>
            <person name="Berriman M."/>
            <person name="Jones J.T."/>
            <person name="Urwin P.E."/>
        </authorList>
    </citation>
    <scope>NUCLEOTIDE SEQUENCE [LARGE SCALE GENOMIC DNA]</scope>
    <source>
        <strain evidence="1">Lindley</strain>
    </source>
</reference>
<name>A0A183CRT0_GLOPA</name>
<dbReference type="Gene3D" id="1.25.40.10">
    <property type="entry name" value="Tetratricopeptide repeat domain"/>
    <property type="match status" value="1"/>
</dbReference>
<accession>A0A183CRT0</accession>
<evidence type="ECO:0000313" key="2">
    <source>
        <dbReference type="WBParaSite" id="GPLIN_001558800"/>
    </source>
</evidence>
<sequence>HQADQPRAWRSLCTRGQRSQGRKRVRVTGQLIDASTEKHIWADKFESDLENIFDLQDRLTGGVIGAISPQLERAEIERARRKPTESLQAYDYYLRSKFSIYQWTREGSGEGLRMSKLAISLDPAFAVIYASAANIFGQKKAFGWIEDAASERAESRHLAERAMQLDQDDPLVLAHAAQVYSYVLEQPETGADIAARAVALDPHLAMARLWAGWAQCYLGNHDAAIEQFAAAIRLSPIDPHLFLPQTGMAFAHFFASRYEKSLCWASSAIQRQPNFPGAQRISIANLAMTGRVAQARRACDANLQTDAALRISGIKATPFRRIEDVERLGQAWRIAGVPE</sequence>
<organism evidence="1 2">
    <name type="scientific">Globodera pallida</name>
    <name type="common">Potato cyst nematode worm</name>
    <name type="synonym">Heterodera pallida</name>
    <dbReference type="NCBI Taxonomy" id="36090"/>
    <lineage>
        <taxon>Eukaryota</taxon>
        <taxon>Metazoa</taxon>
        <taxon>Ecdysozoa</taxon>
        <taxon>Nematoda</taxon>
        <taxon>Chromadorea</taxon>
        <taxon>Rhabditida</taxon>
        <taxon>Tylenchina</taxon>
        <taxon>Tylenchomorpha</taxon>
        <taxon>Tylenchoidea</taxon>
        <taxon>Heteroderidae</taxon>
        <taxon>Heteroderinae</taxon>
        <taxon>Globodera</taxon>
    </lineage>
</organism>
<dbReference type="AlphaFoldDB" id="A0A183CRT0"/>
<protein>
    <submittedName>
        <fullName evidence="2">TPR_REGION domain-containing protein</fullName>
    </submittedName>
</protein>
<evidence type="ECO:0000313" key="1">
    <source>
        <dbReference type="Proteomes" id="UP000050741"/>
    </source>
</evidence>
<dbReference type="WBParaSite" id="GPLIN_001558800">
    <property type="protein sequence ID" value="GPLIN_001558800"/>
    <property type="gene ID" value="GPLIN_001558800"/>
</dbReference>
<keyword evidence="1" id="KW-1185">Reference proteome</keyword>
<proteinExistence type="predicted"/>
<reference evidence="2" key="3">
    <citation type="submission" date="2016-06" db="UniProtKB">
        <authorList>
            <consortium name="WormBaseParasite"/>
        </authorList>
    </citation>
    <scope>IDENTIFICATION</scope>
</reference>
<reference evidence="1" key="1">
    <citation type="submission" date="2013-12" db="EMBL/GenBank/DDBJ databases">
        <authorList>
            <person name="Aslett M."/>
        </authorList>
    </citation>
    <scope>NUCLEOTIDE SEQUENCE [LARGE SCALE GENOMIC DNA]</scope>
    <source>
        <strain evidence="1">Lindley</strain>
    </source>
</reference>
<dbReference type="Proteomes" id="UP000050741">
    <property type="component" value="Unassembled WGS sequence"/>
</dbReference>
<dbReference type="InterPro" id="IPR011990">
    <property type="entry name" value="TPR-like_helical_dom_sf"/>
</dbReference>
<dbReference type="SUPFAM" id="SSF48452">
    <property type="entry name" value="TPR-like"/>
    <property type="match status" value="1"/>
</dbReference>